<dbReference type="VEuPathDB" id="FungiDB:HMPREF1544_05854"/>
<dbReference type="OrthoDB" id="2013972at2759"/>
<dbReference type="AlphaFoldDB" id="S2JC30"/>
<dbReference type="SUPFAM" id="SSF53335">
    <property type="entry name" value="S-adenosyl-L-methionine-dependent methyltransferases"/>
    <property type="match status" value="1"/>
</dbReference>
<proteinExistence type="predicted"/>
<accession>S2JC30</accession>
<gene>
    <name evidence="3" type="ORF">HMPREF1544_05854</name>
</gene>
<feature type="domain" description="Methyltransferase" evidence="2">
    <location>
        <begin position="310"/>
        <end position="407"/>
    </location>
</feature>
<feature type="compositionally biased region" description="Basic and acidic residues" evidence="1">
    <location>
        <begin position="118"/>
        <end position="136"/>
    </location>
</feature>
<feature type="region of interest" description="Disordered" evidence="1">
    <location>
        <begin position="67"/>
        <end position="89"/>
    </location>
</feature>
<dbReference type="CDD" id="cd02440">
    <property type="entry name" value="AdoMet_MTases"/>
    <property type="match status" value="1"/>
</dbReference>
<dbReference type="Pfam" id="PF13649">
    <property type="entry name" value="Methyltransf_25"/>
    <property type="match status" value="1"/>
</dbReference>
<evidence type="ECO:0000256" key="1">
    <source>
        <dbReference type="SAM" id="MobiDB-lite"/>
    </source>
</evidence>
<name>S2JC30_MUCC1</name>
<feature type="region of interest" description="Disordered" evidence="1">
    <location>
        <begin position="205"/>
        <end position="229"/>
    </location>
</feature>
<dbReference type="InterPro" id="IPR041698">
    <property type="entry name" value="Methyltransf_25"/>
</dbReference>
<feature type="compositionally biased region" description="Polar residues" evidence="1">
    <location>
        <begin position="137"/>
        <end position="151"/>
    </location>
</feature>
<feature type="compositionally biased region" description="Acidic residues" evidence="1">
    <location>
        <begin position="165"/>
        <end position="178"/>
    </location>
</feature>
<dbReference type="Gene3D" id="3.40.50.150">
    <property type="entry name" value="Vaccinia Virus protein VP39"/>
    <property type="match status" value="1"/>
</dbReference>
<dbReference type="InParanoid" id="S2JC30"/>
<dbReference type="InterPro" id="IPR029063">
    <property type="entry name" value="SAM-dependent_MTases_sf"/>
</dbReference>
<protein>
    <recommendedName>
        <fullName evidence="2">Methyltransferase domain-containing protein</fullName>
    </recommendedName>
</protein>
<reference evidence="4" key="1">
    <citation type="submission" date="2013-05" db="EMBL/GenBank/DDBJ databases">
        <title>The Genome sequence of Mucor circinelloides f. circinelloides 1006PhL.</title>
        <authorList>
            <consortium name="The Broad Institute Genomics Platform"/>
            <person name="Cuomo C."/>
            <person name="Earl A."/>
            <person name="Findley K."/>
            <person name="Lee S.C."/>
            <person name="Walker B."/>
            <person name="Young S."/>
            <person name="Zeng Q."/>
            <person name="Gargeya S."/>
            <person name="Fitzgerald M."/>
            <person name="Haas B."/>
            <person name="Abouelleil A."/>
            <person name="Allen A.W."/>
            <person name="Alvarado L."/>
            <person name="Arachchi H.M."/>
            <person name="Berlin A.M."/>
            <person name="Chapman S.B."/>
            <person name="Gainer-Dewar J."/>
            <person name="Goldberg J."/>
            <person name="Griggs A."/>
            <person name="Gujja S."/>
            <person name="Hansen M."/>
            <person name="Howarth C."/>
            <person name="Imamovic A."/>
            <person name="Ireland A."/>
            <person name="Larimer J."/>
            <person name="McCowan C."/>
            <person name="Murphy C."/>
            <person name="Pearson M."/>
            <person name="Poon T.W."/>
            <person name="Priest M."/>
            <person name="Roberts A."/>
            <person name="Saif S."/>
            <person name="Shea T."/>
            <person name="Sisk P."/>
            <person name="Sykes S."/>
            <person name="Wortman J."/>
            <person name="Nusbaum C."/>
            <person name="Birren B."/>
        </authorList>
    </citation>
    <scope>NUCLEOTIDE SEQUENCE [LARGE SCALE GENOMIC DNA]</scope>
    <source>
        <strain evidence="4">1006PhL</strain>
    </source>
</reference>
<keyword evidence="4" id="KW-1185">Reference proteome</keyword>
<sequence>MSKANNSNLLINWLQHIKHHHDKKPSITIVTPDEQKYVVNDPVVMKEHEQQDKPIVVANVDPPVAARASADANSVNDDDKSSAKSKSTSIFSMNGARKFKNNLVHFHRPHGLLFQNHGHADHDQQRHRSEDDKQRQNSENSTDSSQNSHASSCACCNPNATSNNEADDEYEESEQAEDDSVRSKDWINHPPCLCNTHISEAVEQNNADDASTHSHKNASRDNSVFSLPEDIDKPEVGFKKLRKDGDMIDWDELSTFMEERDEDYDEINPPLAEYAKSRLFTRSVIRNDLIRLALNGPFQSPIHTESKKHVLHVGCGDGSWCTDTARLFPSWLVVGMDDKTGGPSPNQRKAPRNFKYIRCYYDILKTLKDIPADSFDFIYVRFLLDAYGDDCYQELLEECHRICKPEGYLEIYELDMRIYGNPKAGPVTHKLNAKVFQTMETHNLNPRLARKLGDLTSDIFDTHRQEPLDQDTDQIRRKKKKHYSSNYTSLPLGVWGGRLGVMFRDNINDLFTDFCLHDDQDTEASYDGSISSLSDAIPYNEDIEAMDKEMDSQKSFMNMHHVYARKCSATVE</sequence>
<evidence type="ECO:0000259" key="2">
    <source>
        <dbReference type="Pfam" id="PF13649"/>
    </source>
</evidence>
<dbReference type="EMBL" id="KE123970">
    <property type="protein sequence ID" value="EPB87329.1"/>
    <property type="molecule type" value="Genomic_DNA"/>
</dbReference>
<evidence type="ECO:0000313" key="4">
    <source>
        <dbReference type="Proteomes" id="UP000014254"/>
    </source>
</evidence>
<organism evidence="3 4">
    <name type="scientific">Mucor circinelloides f. circinelloides (strain 1006PhL)</name>
    <name type="common">Mucormycosis agent</name>
    <name type="synonym">Calyptromyces circinelloides</name>
    <dbReference type="NCBI Taxonomy" id="1220926"/>
    <lineage>
        <taxon>Eukaryota</taxon>
        <taxon>Fungi</taxon>
        <taxon>Fungi incertae sedis</taxon>
        <taxon>Mucoromycota</taxon>
        <taxon>Mucoromycotina</taxon>
        <taxon>Mucoromycetes</taxon>
        <taxon>Mucorales</taxon>
        <taxon>Mucorineae</taxon>
        <taxon>Mucoraceae</taxon>
        <taxon>Mucor</taxon>
    </lineage>
</organism>
<dbReference type="Proteomes" id="UP000014254">
    <property type="component" value="Unassembled WGS sequence"/>
</dbReference>
<feature type="region of interest" description="Disordered" evidence="1">
    <location>
        <begin position="113"/>
        <end position="184"/>
    </location>
</feature>
<dbReference type="OMA" id="HRICKPE"/>
<evidence type="ECO:0000313" key="3">
    <source>
        <dbReference type="EMBL" id="EPB87329.1"/>
    </source>
</evidence>